<sequence>MIDMDSLKSRKSILLTSPIDSKKRKVIDPESAAVLKQLTEIAEAAQDAEDDFSFLRTKERYFTPQNQRKNQGSSFKYEQKRLKRLKEIPPEEKGHYLYKFINSLKSYPDIYDQLVKQAFDRGILFPKKNLSSSYYYNYIYPTNRIQLDPLPKTPDGNLTAPLNVTPADKIMSHQLSSHSGSEKEYTIPITTTRRGGVLEQYFRNANLRIVRGGDYKDLSPMTAETKRSRANSSLSRVQSRPGSRLRRIAGFKEHVLDPENQNLRKIFQTISGNLDGLFRHCRVSNQLFKQFLEKKYPKEMVDTMGKYFDFKLGTFEDYVGEMERFIMMGEERQLYFCFDILDFNKDKFICYQDTYKAISLRTENFFDEDLIKIQELFILKSQGLLVTTEKRFKRKKPSTFNLSNELLMEEEEAKAKLKQKSYVHPEKEEAICFEDFLRINFGGRPQLLLHFLDYTCNYNYLKALGLQFNLQPLSKKNSEIIVVEMNQNSEVLENVLRDESRYIYLKELEDAMSLFTTETVYDLMAKFNYLKSPDYKNIKVISKKSMIEKFPDLFGVKCDYISERFYDFLSGPGRHDVTKSRFMKIANSLTEVKSNSRSQKLSFDLYDVRADEKITADEIYKMFQSLPIRSPAYDECLKIVNEFLASIFGRRHKPISFIDIYKFNELVETSVFGKEFIEFFEVPFEKLKDRTNYGFLPSKDVSEEDLKQRRVSMTVLRNASRQRLDSDEEFQE</sequence>
<dbReference type="Proteomes" id="UP001162131">
    <property type="component" value="Unassembled WGS sequence"/>
</dbReference>
<proteinExistence type="predicted"/>
<organism evidence="1 2">
    <name type="scientific">Blepharisma stoltei</name>
    <dbReference type="NCBI Taxonomy" id="1481888"/>
    <lineage>
        <taxon>Eukaryota</taxon>
        <taxon>Sar</taxon>
        <taxon>Alveolata</taxon>
        <taxon>Ciliophora</taxon>
        <taxon>Postciliodesmatophora</taxon>
        <taxon>Heterotrichea</taxon>
        <taxon>Heterotrichida</taxon>
        <taxon>Blepharismidae</taxon>
        <taxon>Blepharisma</taxon>
    </lineage>
</organism>
<dbReference type="InterPro" id="IPR011992">
    <property type="entry name" value="EF-hand-dom_pair"/>
</dbReference>
<comment type="caution">
    <text evidence="1">The sequence shown here is derived from an EMBL/GenBank/DDBJ whole genome shotgun (WGS) entry which is preliminary data.</text>
</comment>
<evidence type="ECO:0008006" key="3">
    <source>
        <dbReference type="Google" id="ProtNLM"/>
    </source>
</evidence>
<dbReference type="SUPFAM" id="SSF47473">
    <property type="entry name" value="EF-hand"/>
    <property type="match status" value="1"/>
</dbReference>
<evidence type="ECO:0000313" key="1">
    <source>
        <dbReference type="EMBL" id="CAG9329668.1"/>
    </source>
</evidence>
<dbReference type="EMBL" id="CAJZBQ010000048">
    <property type="protein sequence ID" value="CAG9329668.1"/>
    <property type="molecule type" value="Genomic_DNA"/>
</dbReference>
<name>A0AAU9JVB5_9CILI</name>
<dbReference type="Gene3D" id="1.10.238.10">
    <property type="entry name" value="EF-hand"/>
    <property type="match status" value="1"/>
</dbReference>
<reference evidence="1" key="1">
    <citation type="submission" date="2021-09" db="EMBL/GenBank/DDBJ databases">
        <authorList>
            <consortium name="AG Swart"/>
            <person name="Singh M."/>
            <person name="Singh A."/>
            <person name="Seah K."/>
            <person name="Emmerich C."/>
        </authorList>
    </citation>
    <scope>NUCLEOTIDE SEQUENCE</scope>
    <source>
        <strain evidence="1">ATCC30299</strain>
    </source>
</reference>
<protein>
    <recommendedName>
        <fullName evidence="3">EF-hand domain-containing protein</fullName>
    </recommendedName>
</protein>
<evidence type="ECO:0000313" key="2">
    <source>
        <dbReference type="Proteomes" id="UP001162131"/>
    </source>
</evidence>
<gene>
    <name evidence="1" type="ORF">BSTOLATCC_MIC49291</name>
</gene>
<accession>A0AAU9JVB5</accession>
<keyword evidence="2" id="KW-1185">Reference proteome</keyword>
<dbReference type="AlphaFoldDB" id="A0AAU9JVB5"/>